<comment type="caution">
    <text evidence="3">The sequence shown here is derived from an EMBL/GenBank/DDBJ whole genome shotgun (WGS) entry which is preliminary data.</text>
</comment>
<dbReference type="Pfam" id="PF05641">
    <property type="entry name" value="Agenet"/>
    <property type="match status" value="1"/>
</dbReference>
<dbReference type="PANTHER" id="PTHR48429">
    <property type="entry name" value="AGENET DOMAIN-CONTAINING PROTEIN"/>
    <property type="match status" value="1"/>
</dbReference>
<feature type="compositionally biased region" description="Polar residues" evidence="1">
    <location>
        <begin position="719"/>
        <end position="730"/>
    </location>
</feature>
<dbReference type="PANTHER" id="PTHR48429:SF1">
    <property type="entry name" value="AGENET DOMAIN-CONTAINING PROTEIN"/>
    <property type="match status" value="1"/>
</dbReference>
<dbReference type="EMBL" id="BKCJ010002477">
    <property type="protein sequence ID" value="GEU48822.1"/>
    <property type="molecule type" value="Genomic_DNA"/>
</dbReference>
<protein>
    <recommendedName>
        <fullName evidence="2">Agenet domain-containing protein</fullName>
    </recommendedName>
</protein>
<evidence type="ECO:0000256" key="1">
    <source>
        <dbReference type="SAM" id="MobiDB-lite"/>
    </source>
</evidence>
<feature type="domain" description="Agenet" evidence="2">
    <location>
        <begin position="1302"/>
        <end position="1366"/>
    </location>
</feature>
<feature type="compositionally biased region" description="Polar residues" evidence="1">
    <location>
        <begin position="844"/>
        <end position="853"/>
    </location>
</feature>
<reference evidence="3" key="1">
    <citation type="journal article" date="2019" name="Sci. Rep.">
        <title>Draft genome of Tanacetum cinerariifolium, the natural source of mosquito coil.</title>
        <authorList>
            <person name="Yamashiro T."/>
            <person name="Shiraishi A."/>
            <person name="Satake H."/>
            <person name="Nakayama K."/>
        </authorList>
    </citation>
    <scope>NUCLEOTIDE SEQUENCE</scope>
</reference>
<feature type="region of interest" description="Disordered" evidence="1">
    <location>
        <begin position="844"/>
        <end position="873"/>
    </location>
</feature>
<sequence length="1750" mass="191420">MRLVKHACVTCALEQNKNGGQKNNEEGIKEDDDRRILPEERSVEDGNLLWNLTVKGTDIIGYTKLFQELALLCPGHFRSECMKLKNQGKGNTNEGERARGRVFGLLNIYVERRRRTRRLGLVKWRYIPVDFDNNEYLGLNLQLARQGCSKLSSVLLHPYPIPECDFDDSLHVHLRFDTAVEKESFLSITSQEDNQWIEEYSCKSSGIQLISSAVESRRNTVCLTKVMDPNLNQDSQKAQISGGELESVVENDKLNVMEAKVDNTFDDVTQMDAKNAENESMDKELLEGPSVTAVENPGSSENVGASIVELRSLENMQQVAVNASGLSEDFSSGAAEHDIQSKQISIHVPDVKAVQKPSSETSNPFGENPSQMIKSEHSDSQESNVGLMSKLSSTKNYSVDENETTIRKASQPVTSDPSLLAADNLYEMAGDRSIEKDAHAGGSEPGAIHVYQGDSLNKKEDASLPTESSERDVEVVRALDSQMNAEPSLSVEGSKENTTIGHTFASDASVQVEQVAAMESDNKETMENDGILQVKSVVASGLRNPSSIVQNKASNDLVEKVVLGIDVQCVKPIESRNTSQSEQEPESNSGGQECIKRLESPCELSEKNGNNSQTRGLHDPKESMVEVNKTIEQQTSTDVARPSDFKLKGKQEVTKDIRHDIATQEGKTFSLEVDGSADLAQDGKGFQPYPTFLVSNLPKILDSSSSHLDATKLQEVHHSPQNTSGLTAQTGVKEKAERKPRRKSVKENARKSLSLTSPAATVGVPSSAKLPDSNNSTSIFQQPFTDNQQVQLRAQILVYGSMISGTPPEEPHMLAAFGNSDGGRIWEGVWHAYIERLHVQKAQAKSNNPLQTRSDLRDAGNKVDQGANNASVQTKISSSSIGVTGNKATPPKFSSMIPVSSSLWNIPTPSEYRHDYQTPPVQQSFSAHNNPSWLSQGPFTGQWLPPYNTTTFPAFPVTEAVKLTPVNGLAGSGKKPTSTPTVLNSASTIFPEASSGDFESRKSKKSSPVVSNPFSTSDALSVPALKISKNIPAKFLSAVSPIHDPNKVKVVISKETLIKVEESKLQSEDATKHAAVAVNHCHSVWSQLETQNSLALSSDNEAKLVSSAVAIAAAASVSKVAAAAAKIASDFAEHARSMVNGASLSSSKHVENLNAVVKAAELAAEAVSQAGKIVAMSEPTPLLDLVKAGSEGYWKTPRLASKQQPNLNGNDKKIVESAPEVSEKEILNTKSGLWRNENIEYVSVEGTSLPFTTHEKSKRKPRVRKGPHLAKTIGVVPELEIGSINTSIGQAHPKVSTGLKENIIQEGCLVEVYKDGDTYDGAWFGANVLSVKDGKALVCYTDIQSDEGQLKEWVPLEVGAAEVPKIRSPHPVTTTRLEGTRKRSWAISTDYVWSSGDLVDVWIQDRWREGVITEINKMDVTSLTVNFPAQGVTSLVRSWFVRPTLIWKDGKWVDSHTSEKHFSSQEDRPQEKRLKLGSPIVESKTNETSSENIDFVDPQKQEEPKTLSLLTHDSVFNIGTTKDNKKVTAQRTIRSGLQKEGPRVIFGVPKPGKKQKFMDIGSSLANKNNRSHDSVKFTKYLIPQAPGSRGWKNSSRDPKEKQATGIKPTMMSRKPPVPSRPFTSSKSTIVDTNTTNETNPDCVIDGENQSGHQKTDIENEPRHEDLISSLANSQPPKGASTSSTRSDPDVKVIRRVAKFCYYLKDTSLFTFNSKKPQQIDSKMKCQQCVKGACMHMGYAHETMLEGASKN</sequence>
<dbReference type="InterPro" id="IPR008395">
    <property type="entry name" value="Agenet-like_dom"/>
</dbReference>
<dbReference type="InterPro" id="IPR014002">
    <property type="entry name" value="Agenet_dom_plant"/>
</dbReference>
<evidence type="ECO:0000313" key="3">
    <source>
        <dbReference type="EMBL" id="GEU48822.1"/>
    </source>
</evidence>
<feature type="domain" description="Agenet" evidence="2">
    <location>
        <begin position="1391"/>
        <end position="1449"/>
    </location>
</feature>
<proteinExistence type="predicted"/>
<dbReference type="SMART" id="SM00743">
    <property type="entry name" value="Agenet"/>
    <property type="match status" value="2"/>
</dbReference>
<feature type="region of interest" description="Disordered" evidence="1">
    <location>
        <begin position="715"/>
        <end position="780"/>
    </location>
</feature>
<feature type="compositionally biased region" description="Polar residues" evidence="1">
    <location>
        <begin position="575"/>
        <end position="591"/>
    </location>
</feature>
<feature type="region of interest" description="Disordered" evidence="1">
    <location>
        <begin position="993"/>
        <end position="1015"/>
    </location>
</feature>
<feature type="compositionally biased region" description="Polar residues" evidence="1">
    <location>
        <begin position="1621"/>
        <end position="1639"/>
    </location>
</feature>
<name>A0A6L2KJI7_TANCI</name>
<feature type="region of interest" description="Disordered" evidence="1">
    <location>
        <begin position="354"/>
        <end position="415"/>
    </location>
</feature>
<organism evidence="3">
    <name type="scientific">Tanacetum cinerariifolium</name>
    <name type="common">Dalmatian daisy</name>
    <name type="synonym">Chrysanthemum cinerariifolium</name>
    <dbReference type="NCBI Taxonomy" id="118510"/>
    <lineage>
        <taxon>Eukaryota</taxon>
        <taxon>Viridiplantae</taxon>
        <taxon>Streptophyta</taxon>
        <taxon>Embryophyta</taxon>
        <taxon>Tracheophyta</taxon>
        <taxon>Spermatophyta</taxon>
        <taxon>Magnoliopsida</taxon>
        <taxon>eudicotyledons</taxon>
        <taxon>Gunneridae</taxon>
        <taxon>Pentapetalae</taxon>
        <taxon>asterids</taxon>
        <taxon>campanulids</taxon>
        <taxon>Asterales</taxon>
        <taxon>Asteraceae</taxon>
        <taxon>Asteroideae</taxon>
        <taxon>Anthemideae</taxon>
        <taxon>Anthemidinae</taxon>
        <taxon>Tanacetum</taxon>
    </lineage>
</organism>
<feature type="region of interest" description="Disordered" evidence="1">
    <location>
        <begin position="574"/>
        <end position="593"/>
    </location>
</feature>
<feature type="region of interest" description="Disordered" evidence="1">
    <location>
        <begin position="1584"/>
        <end position="1658"/>
    </location>
</feature>
<evidence type="ECO:0000259" key="2">
    <source>
        <dbReference type="SMART" id="SM00743"/>
    </source>
</evidence>
<accession>A0A6L2KJI7</accession>
<feature type="compositionally biased region" description="Polar residues" evidence="1">
    <location>
        <begin position="356"/>
        <end position="373"/>
    </location>
</feature>
<feature type="compositionally biased region" description="Polar residues" evidence="1">
    <location>
        <begin position="381"/>
        <end position="399"/>
    </location>
</feature>
<gene>
    <name evidence="3" type="ORF">Tci_020800</name>
</gene>
<dbReference type="InterPro" id="IPR055274">
    <property type="entry name" value="SWO1"/>
</dbReference>